<gene>
    <name evidence="5 8" type="primary">rimM</name>
    <name evidence="8" type="ORF">N7603_07185</name>
</gene>
<evidence type="ECO:0000256" key="3">
    <source>
        <dbReference type="ARBA" id="ARBA00022552"/>
    </source>
</evidence>
<keyword evidence="3 5" id="KW-0698">rRNA processing</keyword>
<feature type="domain" description="PRC-barrel" evidence="7">
    <location>
        <begin position="90"/>
        <end position="160"/>
    </location>
</feature>
<evidence type="ECO:0000313" key="9">
    <source>
        <dbReference type="Proteomes" id="UP001209076"/>
    </source>
</evidence>
<name>A0ABT2PXI9_9MOLU</name>
<dbReference type="NCBIfam" id="TIGR02273">
    <property type="entry name" value="16S_RimM"/>
    <property type="match status" value="1"/>
</dbReference>
<evidence type="ECO:0000256" key="1">
    <source>
        <dbReference type="ARBA" id="ARBA00022490"/>
    </source>
</evidence>
<keyword evidence="4 5" id="KW-0143">Chaperone</keyword>
<dbReference type="Gene3D" id="2.40.30.60">
    <property type="entry name" value="RimM"/>
    <property type="match status" value="1"/>
</dbReference>
<dbReference type="InterPro" id="IPR011961">
    <property type="entry name" value="RimM"/>
</dbReference>
<keyword evidence="9" id="KW-1185">Reference proteome</keyword>
<dbReference type="PANTHER" id="PTHR33692:SF1">
    <property type="entry name" value="RIBOSOME MATURATION FACTOR RIMM"/>
    <property type="match status" value="1"/>
</dbReference>
<keyword evidence="2 5" id="KW-0690">Ribosome biogenesis</keyword>
<keyword evidence="1 5" id="KW-0963">Cytoplasm</keyword>
<dbReference type="Pfam" id="PF05239">
    <property type="entry name" value="PRC"/>
    <property type="match status" value="1"/>
</dbReference>
<dbReference type="Proteomes" id="UP001209076">
    <property type="component" value="Unassembled WGS sequence"/>
</dbReference>
<dbReference type="InterPro" id="IPR011033">
    <property type="entry name" value="PRC_barrel-like_sf"/>
</dbReference>
<comment type="subunit">
    <text evidence="5">Binds ribosomal protein uS19.</text>
</comment>
<dbReference type="Gene3D" id="2.30.30.240">
    <property type="entry name" value="PRC-barrel domain"/>
    <property type="match status" value="1"/>
</dbReference>
<dbReference type="InterPro" id="IPR036976">
    <property type="entry name" value="RimM_N_sf"/>
</dbReference>
<evidence type="ECO:0000256" key="4">
    <source>
        <dbReference type="ARBA" id="ARBA00023186"/>
    </source>
</evidence>
<comment type="domain">
    <text evidence="5">The PRC barrel domain binds ribosomal protein uS19.</text>
</comment>
<evidence type="ECO:0000259" key="6">
    <source>
        <dbReference type="Pfam" id="PF01782"/>
    </source>
</evidence>
<comment type="subcellular location">
    <subcellularLocation>
        <location evidence="5">Cytoplasm</location>
    </subcellularLocation>
</comment>
<evidence type="ECO:0000313" key="8">
    <source>
        <dbReference type="EMBL" id="MCU0105438.1"/>
    </source>
</evidence>
<dbReference type="InterPro" id="IPR027275">
    <property type="entry name" value="PRC-brl_dom"/>
</dbReference>
<dbReference type="InterPro" id="IPR009000">
    <property type="entry name" value="Transl_B-barrel_sf"/>
</dbReference>
<dbReference type="SUPFAM" id="SSF50346">
    <property type="entry name" value="PRC-barrel domain"/>
    <property type="match status" value="1"/>
</dbReference>
<comment type="caution">
    <text evidence="8">The sequence shown here is derived from an EMBL/GenBank/DDBJ whole genome shotgun (WGS) entry which is preliminary data.</text>
</comment>
<dbReference type="RefSeq" id="WP_262096749.1">
    <property type="nucleotide sequence ID" value="NZ_JAOEGN010000014.1"/>
</dbReference>
<dbReference type="Pfam" id="PF01782">
    <property type="entry name" value="RimM"/>
    <property type="match status" value="1"/>
</dbReference>
<proteinExistence type="inferred from homology"/>
<comment type="function">
    <text evidence="5">An accessory protein needed during the final step in the assembly of 30S ribosomal subunit, possibly for assembly of the head region. Essential for efficient processing of 16S rRNA. May be needed both before and after RbfA during the maturation of 16S rRNA. It has affinity for free ribosomal 30S subunits but not for 70S ribosomes.</text>
</comment>
<accession>A0ABT2PXI9</accession>
<dbReference type="PANTHER" id="PTHR33692">
    <property type="entry name" value="RIBOSOME MATURATION FACTOR RIMM"/>
    <property type="match status" value="1"/>
</dbReference>
<dbReference type="InterPro" id="IPR002676">
    <property type="entry name" value="RimM_N"/>
</dbReference>
<protein>
    <recommendedName>
        <fullName evidence="5">Ribosome maturation factor RimM</fullName>
    </recommendedName>
</protein>
<dbReference type="HAMAP" id="MF_00014">
    <property type="entry name" value="Ribosome_mat_RimM"/>
    <property type="match status" value="1"/>
</dbReference>
<reference evidence="9" key="1">
    <citation type="submission" date="2023-07" db="EMBL/GenBank/DDBJ databases">
        <title>Novel Mycoplasma species identified in domestic and wild animals.</title>
        <authorList>
            <person name="Volokhov D.V."/>
            <person name="Furtak V.A."/>
            <person name="Zagorodnyaya T.A."/>
        </authorList>
    </citation>
    <scope>NUCLEOTIDE SEQUENCE [LARGE SCALE GENOMIC DNA]</scope>
    <source>
        <strain evidence="9">92-19</strain>
    </source>
</reference>
<evidence type="ECO:0000256" key="2">
    <source>
        <dbReference type="ARBA" id="ARBA00022517"/>
    </source>
</evidence>
<comment type="similarity">
    <text evidence="5">Belongs to the RimM family.</text>
</comment>
<evidence type="ECO:0000259" key="7">
    <source>
        <dbReference type="Pfam" id="PF05239"/>
    </source>
</evidence>
<feature type="domain" description="RimM N-terminal" evidence="6">
    <location>
        <begin position="5"/>
        <end position="83"/>
    </location>
</feature>
<dbReference type="EMBL" id="JAOEGN010000014">
    <property type="protein sequence ID" value="MCU0105438.1"/>
    <property type="molecule type" value="Genomic_DNA"/>
</dbReference>
<sequence length="160" mass="18345">MAYEIGKILNTHGIKGEVKVKTNSDFDRFKKNKKIYTVIKDERVDLKITTVREAKDHLIIGFDAFDNINQVLHLKGAVLYTDEKPKLKKDEFHYQDLIGKRVINQHGVEVGYVTDILEVPQGHLLQIEKDEKKSLVPFVGAFVKDILEDTITIEEIEGLL</sequence>
<dbReference type="SUPFAM" id="SSF50447">
    <property type="entry name" value="Translation proteins"/>
    <property type="match status" value="1"/>
</dbReference>
<evidence type="ECO:0000256" key="5">
    <source>
        <dbReference type="HAMAP-Rule" id="MF_00014"/>
    </source>
</evidence>
<organism evidence="8 9">
    <name type="scientific">Paracholeplasma vituli</name>
    <dbReference type="NCBI Taxonomy" id="69473"/>
    <lineage>
        <taxon>Bacteria</taxon>
        <taxon>Bacillati</taxon>
        <taxon>Mycoplasmatota</taxon>
        <taxon>Mollicutes</taxon>
        <taxon>Acholeplasmatales</taxon>
        <taxon>Acholeplasmataceae</taxon>
        <taxon>Paracholeplasma</taxon>
    </lineage>
</organism>